<dbReference type="Proteomes" id="UP000235392">
    <property type="component" value="Unassembled WGS sequence"/>
</dbReference>
<proteinExistence type="predicted"/>
<dbReference type="AlphaFoldDB" id="A0A2N5VG58"/>
<sequence>MEPPLANPSHDWRLKDLKLFRISWVLTDTHYMIRQQLCHFLDGGKYQHKNPT</sequence>
<reference evidence="1 2" key="1">
    <citation type="submission" date="2017-11" db="EMBL/GenBank/DDBJ databases">
        <title>De novo assembly and phasing of dikaryotic genomes from two isolates of Puccinia coronata f. sp. avenae, the causal agent of oat crown rust.</title>
        <authorList>
            <person name="Miller M.E."/>
            <person name="Zhang Y."/>
            <person name="Omidvar V."/>
            <person name="Sperschneider J."/>
            <person name="Schwessinger B."/>
            <person name="Raley C."/>
            <person name="Palmer J.M."/>
            <person name="Garnica D."/>
            <person name="Upadhyaya N."/>
            <person name="Rathjen J."/>
            <person name="Taylor J.M."/>
            <person name="Park R.F."/>
            <person name="Dodds P.N."/>
            <person name="Hirsch C.D."/>
            <person name="Kianian S.F."/>
            <person name="Figueroa M."/>
        </authorList>
    </citation>
    <scope>NUCLEOTIDE SEQUENCE [LARGE SCALE GENOMIC DNA]</scope>
    <source>
        <strain evidence="1">12SD80</strain>
    </source>
</reference>
<accession>A0A2N5VG58</accession>
<comment type="caution">
    <text evidence="1">The sequence shown here is derived from an EMBL/GenBank/DDBJ whole genome shotgun (WGS) entry which is preliminary data.</text>
</comment>
<name>A0A2N5VG58_9BASI</name>
<protein>
    <submittedName>
        <fullName evidence="1">Uncharacterized protein</fullName>
    </submittedName>
</protein>
<dbReference type="EMBL" id="PGCI01000019">
    <property type="protein sequence ID" value="PLW48995.1"/>
    <property type="molecule type" value="Genomic_DNA"/>
</dbReference>
<evidence type="ECO:0000313" key="1">
    <source>
        <dbReference type="EMBL" id="PLW48995.1"/>
    </source>
</evidence>
<gene>
    <name evidence="1" type="ORF">PCASD_05060</name>
</gene>
<evidence type="ECO:0000313" key="2">
    <source>
        <dbReference type="Proteomes" id="UP000235392"/>
    </source>
</evidence>
<organism evidence="1 2">
    <name type="scientific">Puccinia coronata f. sp. avenae</name>
    <dbReference type="NCBI Taxonomy" id="200324"/>
    <lineage>
        <taxon>Eukaryota</taxon>
        <taxon>Fungi</taxon>
        <taxon>Dikarya</taxon>
        <taxon>Basidiomycota</taxon>
        <taxon>Pucciniomycotina</taxon>
        <taxon>Pucciniomycetes</taxon>
        <taxon>Pucciniales</taxon>
        <taxon>Pucciniaceae</taxon>
        <taxon>Puccinia</taxon>
    </lineage>
</organism>